<dbReference type="SUPFAM" id="SSF56672">
    <property type="entry name" value="DNA/RNA polymerases"/>
    <property type="match status" value="3"/>
</dbReference>
<feature type="domain" description="Reverse transcriptase" evidence="2">
    <location>
        <begin position="2597"/>
        <end position="2865"/>
    </location>
</feature>
<feature type="compositionally biased region" description="Basic and acidic residues" evidence="1">
    <location>
        <begin position="2296"/>
        <end position="2316"/>
    </location>
</feature>
<reference evidence="3 4" key="1">
    <citation type="submission" date="2022-01" db="EMBL/GenBank/DDBJ databases">
        <title>A chromosomal length assembly of Cordylochernes scorpioides.</title>
        <authorList>
            <person name="Zeh D."/>
            <person name="Zeh J."/>
        </authorList>
    </citation>
    <scope>NUCLEOTIDE SEQUENCE [LARGE SCALE GENOMIC DNA]</scope>
    <source>
        <strain evidence="3">IN4F17</strain>
        <tissue evidence="3">Whole Body</tissue>
    </source>
</reference>
<dbReference type="InterPro" id="IPR036397">
    <property type="entry name" value="RNaseH_sf"/>
</dbReference>
<dbReference type="Pfam" id="PF00078">
    <property type="entry name" value="RVT_1"/>
    <property type="match status" value="2"/>
</dbReference>
<dbReference type="Proteomes" id="UP001235939">
    <property type="component" value="Chromosome 01"/>
</dbReference>
<evidence type="ECO:0000256" key="1">
    <source>
        <dbReference type="SAM" id="MobiDB-lite"/>
    </source>
</evidence>
<keyword evidence="4" id="KW-1185">Reference proteome</keyword>
<feature type="compositionally biased region" description="Low complexity" evidence="1">
    <location>
        <begin position="1930"/>
        <end position="1942"/>
    </location>
</feature>
<feature type="region of interest" description="Disordered" evidence="1">
    <location>
        <begin position="1"/>
        <end position="40"/>
    </location>
</feature>
<dbReference type="CDD" id="cd01650">
    <property type="entry name" value="RT_nLTR_like"/>
    <property type="match status" value="2"/>
</dbReference>
<feature type="compositionally biased region" description="Basic and acidic residues" evidence="1">
    <location>
        <begin position="2268"/>
        <end position="2288"/>
    </location>
</feature>
<dbReference type="Pfam" id="PF01498">
    <property type="entry name" value="HTH_Tnp_Tc3_2"/>
    <property type="match status" value="1"/>
</dbReference>
<dbReference type="PANTHER" id="PTHR19446">
    <property type="entry name" value="REVERSE TRANSCRIPTASES"/>
    <property type="match status" value="1"/>
</dbReference>
<dbReference type="InterPro" id="IPR002492">
    <property type="entry name" value="Transposase_Tc1-like"/>
</dbReference>
<dbReference type="Pfam" id="PF07530">
    <property type="entry name" value="PRE_C2HC"/>
    <property type="match status" value="1"/>
</dbReference>
<dbReference type="SUPFAM" id="SSF56219">
    <property type="entry name" value="DNase I-like"/>
    <property type="match status" value="2"/>
</dbReference>
<name>A0ABY6JWT3_9ARAC</name>
<feature type="domain" description="Reverse transcriptase" evidence="2">
    <location>
        <begin position="1505"/>
        <end position="1773"/>
    </location>
</feature>
<dbReference type="Pfam" id="PF13358">
    <property type="entry name" value="DDE_3"/>
    <property type="match status" value="1"/>
</dbReference>
<feature type="compositionally biased region" description="Basic and acidic residues" evidence="1">
    <location>
        <begin position="2049"/>
        <end position="2122"/>
    </location>
</feature>
<feature type="compositionally biased region" description="Low complexity" evidence="1">
    <location>
        <begin position="255"/>
        <end position="271"/>
    </location>
</feature>
<feature type="compositionally biased region" description="Basic and acidic residues" evidence="1">
    <location>
        <begin position="2178"/>
        <end position="2260"/>
    </location>
</feature>
<dbReference type="EMBL" id="CP092863">
    <property type="protein sequence ID" value="UYV60670.1"/>
    <property type="molecule type" value="Genomic_DNA"/>
</dbReference>
<evidence type="ECO:0000259" key="2">
    <source>
        <dbReference type="PROSITE" id="PS50878"/>
    </source>
</evidence>
<feature type="compositionally biased region" description="Basic and acidic residues" evidence="1">
    <location>
        <begin position="1960"/>
        <end position="2030"/>
    </location>
</feature>
<evidence type="ECO:0000313" key="3">
    <source>
        <dbReference type="EMBL" id="UYV60670.1"/>
    </source>
</evidence>
<dbReference type="InterPro" id="IPR036691">
    <property type="entry name" value="Endo/exonu/phosph_ase_sf"/>
</dbReference>
<dbReference type="Gene3D" id="3.30.420.10">
    <property type="entry name" value="Ribonuclease H-like superfamily/Ribonuclease H"/>
    <property type="match status" value="1"/>
</dbReference>
<dbReference type="Pfam" id="PF14529">
    <property type="entry name" value="Exo_endo_phos_2"/>
    <property type="match status" value="2"/>
</dbReference>
<dbReference type="InterPro" id="IPR005135">
    <property type="entry name" value="Endo/exonuclease/phosphatase"/>
</dbReference>
<dbReference type="InterPro" id="IPR043502">
    <property type="entry name" value="DNA/RNA_pol_sf"/>
</dbReference>
<dbReference type="Gene3D" id="3.60.10.10">
    <property type="entry name" value="Endonuclease/exonuclease/phosphatase"/>
    <property type="match status" value="1"/>
</dbReference>
<feature type="region of interest" description="Disordered" evidence="1">
    <location>
        <begin position="1919"/>
        <end position="2342"/>
    </location>
</feature>
<dbReference type="PROSITE" id="PS50878">
    <property type="entry name" value="RT_POL"/>
    <property type="match status" value="2"/>
</dbReference>
<accession>A0ABY6JWT3</accession>
<feature type="compositionally biased region" description="Acidic residues" evidence="1">
    <location>
        <begin position="2158"/>
        <end position="2167"/>
    </location>
</feature>
<evidence type="ECO:0000313" key="4">
    <source>
        <dbReference type="Proteomes" id="UP001235939"/>
    </source>
</evidence>
<protein>
    <recommendedName>
        <fullName evidence="2">Reverse transcriptase domain-containing protein</fullName>
    </recommendedName>
</protein>
<organism evidence="3 4">
    <name type="scientific">Cordylochernes scorpioides</name>
    <dbReference type="NCBI Taxonomy" id="51811"/>
    <lineage>
        <taxon>Eukaryota</taxon>
        <taxon>Metazoa</taxon>
        <taxon>Ecdysozoa</taxon>
        <taxon>Arthropoda</taxon>
        <taxon>Chelicerata</taxon>
        <taxon>Arachnida</taxon>
        <taxon>Pseudoscorpiones</taxon>
        <taxon>Cheliferoidea</taxon>
        <taxon>Chernetidae</taxon>
        <taxon>Cordylochernes</taxon>
    </lineage>
</organism>
<dbReference type="InterPro" id="IPR000477">
    <property type="entry name" value="RT_dom"/>
</dbReference>
<dbReference type="InterPro" id="IPR038717">
    <property type="entry name" value="Tc1-like_DDE_dom"/>
</dbReference>
<feature type="compositionally biased region" description="Polar residues" evidence="1">
    <location>
        <begin position="7"/>
        <end position="17"/>
    </location>
</feature>
<proteinExistence type="predicted"/>
<feature type="compositionally biased region" description="Basic and acidic residues" evidence="1">
    <location>
        <begin position="288"/>
        <end position="305"/>
    </location>
</feature>
<sequence>MDIDEQSPATGISQQMNAAHPPQDDEENNDNDGPWTTVTNVKKPRIPPVIAENVADWKLLCQELKGLCTEPFQVTISGKKHIIKSKNIGDFKKIREYVQKNNGGYSYRLQEEKPLKVVLKGVTTAFKEEDVVTELVSMGFTEVIVKRLHRQSTKIPMNIVLVELPKNEQNKRIYGITEILYQKIVVESFRTTKRVTQCFNCQGFGHGQLNCFLKPKCVKCAEEHHSKDCPRKSKQLPPKCANCGEAHTANYRGCPNFPKPQQQQLKPPRQNSPNTIPQASSTETEEATVEKQKASYAETAKKKTTRSDTRELCEKNYQTIRDDRIVGRGGGTAIILKNYLKYKKVLIQTSNMENTTILMKPDGRTVVQISSIYKKPDLPLQEEDLNLLLENNQSVIAAGDWNSKHPLWGSRTSNNSGTVLHNFSEKENLDIVAPSSPTHYSPLGNPDFLDIAILRNIPWTSRIKTLDALSSDHLPVILELTCPKDEFTTRACRLTNWVHFQQDLISSTPPRIPLKTEANIDSAVTLLNDKIYNSYSKNTVISSSSSKQNPSTKALIKEKNKARKRWQATWDPAHRAIYLNLQGKVNKALKSDSTENWNQFIHKIESSPKDFWRKTKPIRKKTERISSLVTNGKTLLTDKEIGNELAEHFSNQFSKEKEEDQPNITYNHQQEKMLTMTTPNEVKEVIKYLANHKAPGHDNITPQMAKNLPIKWIVFLAGVFNAALHLCYYPKVWKHAIIIPIPKKSAKSPEDLRPISLLPTIGKIYERIILRRLQMYLDNSNFIIPQQFGFRRGHSTTHCSSGLHPDKKIPQGSAKYGNSSLRQEPSKEKKVLVEKRKTATSEDRYLVVTAKRHREMTAIQLSNELSSATGTRISRQTVYRRLYEGALYARRPIICIPLTSAHRRARLNWCLEHHAWTHDQWANVLFSDESRFSLNTDSRRVFIWREPGTRYHPSNIREIDSFRGGSLLVWAGISSSRRTPLHIFSGGTLTAQRYRDEILEPYLRPYRDQIGHNLIFMDDNARPHRARLVNEYLQSENIRRMDWPARSPDLNPIEHVWDALGRRIGARHPSPRTLVELRTALLEEWGLLPLDLLQSLVNSMRARCVTLIAVRAISLYFNGKRIVIANIYIQPNSMAAFHIQFISEILEAFGQLPIILCGDFNSRHPLWFDSTTNKNGYILKSIIEEQNLFVHNLKIPTCRNASIIDLTISNKHSIGLIHNWRTSALSVTSDHLAILFDIFNMINLANNNRQTSTWKFREKSANWTKFAESISPSDLLDLNSASKHIVNCEDIDNVVNKLTNLVIEAAYSSLDVKHHTSINTTTSKNWWNKELDQLKEHLHYLRNLYYRGGNLNPSIYRAARNKYLRAINRAKKTSWKIFIEENESTNAFGNAYRIFKRLRSADIQVGIPLLNKTAECMREQKMKEMLTAFFPDDDVRLDNEEHTLIRNHIPSFTNREIIFITEKEIKDLCSNLNIRKAPGPDNVSNYMIKHSLLSILPSLFKLFNECLVLGYYPESWKHSVLKIITKPQKADYEAINSYRPISLTSNFSKIFETIIKNKILNYYNHNNLLSHRQHGFTKRKSTITALDKITETILKHKQNELVALIAIDISGAFDNAWWPALIKRMDEDHVPAVLIKIIQSFLNRRRKTSLTFSNTTISKYLSKGCPQGGPLSPLLWNIVLNDLLINFASPNSEIICYADDVSIVCWHKTIEGLKNETERTLNYVIQWCTRNKLKLSPEKTGLIHMHGKQNIPMGTPNFIIKPVEEVKILGIKFSNHRIKSKINFTPHINDILCKINRMKNLLFSLCGKMWGLDAKKRLILYKTLFRPILTYGSEIWYKFINKRKLRDPLIDKSGIYAKFDRLEALYLELVVLNERCQAILLAKAEAPDDEIDREFEDCEPYITERYYLKARIRVMREQDRDAQAKTSQVPPGASSASPNSDADNQKVIKLQNTSASLSKSPEESMKNETEGQKAEDELKGDGVKDSEDEPKGDGVRDFEDEPKGDGVNDSEARPTGDTESKIKNKGDLQKLKGNPGDWLSRWGQFGKNDANEKYEEANLKDREDYEAKPKDEGIKDSEDQPKGDGVENSDKVNSKDGDEVKESEGQKAGDEGNGKKDSEAETKGNGVKDSGTAIKGYEPVNNSRAAAEGADQVKISDDETESIDDNEERVGKVQASRKLVEARPTGDTKSKIKDNYKETESQDLKTINKSDYAENKDDKYNKGRDHDGNEAKNIDVEQGTDSKVEEKLDVEQGTESRVEESLDVEQGTDSRVKENLDAEQGTDSRVEENLDVEQGTDSKVEEKLDVEQGTESRVEENLDVEQGTDSRVEENLDAEQGTESRMEEGIIDPKDWFKSESRATPIRPVFGDASCRGHGALALGRYLKRRPILLRRIPEIGIKLRKNKYGVLADMGRYFQAKGYLQGERIPARRKHIYKAKAYLQGESISTRRKDIYKAKAYLHGERIPISYNTAILNLKKREYTDKIQVILSNVKDPFQIWKTINSLKYRNNLLGVISIADWQVFYRELLCSNLTKVVQLPLEILDIDPELDCEISLTEVTTEISKLGKNKATGLDEIPNEAIKYLLEEHTIYLRNLFNKILRTSQVPQQWTKTIIHPIFKNGDQDNPSNYRGISLISNLSKLFTSILKTRLNDWMERKSILAENQAGFRKGYSCQDHIFTLVSLIQMTLSRRRGKLYAFFIDQRKAFDTVPHHLLWKKLALNGLSCRFIKLIKNYYTQMTATVRWRGSFTEAIKIQAGVLQGEPLSPFLFILFLNDLVPLFDESELPGIYLENYGTIHLLLYADDIVILGESKINLQLKINLLKKYLEENCLTLNQNKSKIMVFRNGGRTARSETWFWGQQPLTIVA</sequence>
<feature type="region of interest" description="Disordered" evidence="1">
    <location>
        <begin position="254"/>
        <end position="305"/>
    </location>
</feature>
<gene>
    <name evidence="3" type="ORF">LAZ67_1001817</name>
</gene>
<feature type="compositionally biased region" description="Polar residues" evidence="1">
    <location>
        <begin position="1950"/>
        <end position="1959"/>
    </location>
</feature>
<feature type="non-terminal residue" evidence="3">
    <location>
        <position position="1"/>
    </location>
</feature>
<dbReference type="InterPro" id="IPR006579">
    <property type="entry name" value="Pre_C2HC_dom"/>
</dbReference>
<feature type="region of interest" description="Disordered" evidence="1">
    <location>
        <begin position="795"/>
        <end position="829"/>
    </location>
</feature>